<reference evidence="1" key="1">
    <citation type="submission" date="2023-03" db="EMBL/GenBank/DDBJ databases">
        <title>Massive genome expansion in bonnet fungi (Mycena s.s.) driven by repeated elements and novel gene families across ecological guilds.</title>
        <authorList>
            <consortium name="Lawrence Berkeley National Laboratory"/>
            <person name="Harder C.B."/>
            <person name="Miyauchi S."/>
            <person name="Viragh M."/>
            <person name="Kuo A."/>
            <person name="Thoen E."/>
            <person name="Andreopoulos B."/>
            <person name="Lu D."/>
            <person name="Skrede I."/>
            <person name="Drula E."/>
            <person name="Henrissat B."/>
            <person name="Morin E."/>
            <person name="Kohler A."/>
            <person name="Barry K."/>
            <person name="LaButti K."/>
            <person name="Morin E."/>
            <person name="Salamov A."/>
            <person name="Lipzen A."/>
            <person name="Mereny Z."/>
            <person name="Hegedus B."/>
            <person name="Baldrian P."/>
            <person name="Stursova M."/>
            <person name="Weitz H."/>
            <person name="Taylor A."/>
            <person name="Grigoriev I.V."/>
            <person name="Nagy L.G."/>
            <person name="Martin F."/>
            <person name="Kauserud H."/>
        </authorList>
    </citation>
    <scope>NUCLEOTIDE SEQUENCE</scope>
    <source>
        <strain evidence="1">CBHHK200</strain>
    </source>
</reference>
<gene>
    <name evidence="1" type="ORF">C8F04DRAFT_1116597</name>
</gene>
<sequence>MSSFAMGPLPHRPSAYQNQYNLVNQEGYLGPGAICRPPEILGEIFVHVRRGGWISIPSLPHICSAARIANSERLRCPPRNSGARSVSISISKKHTFAGYGCLGRGASHRLCDTWEVESPSHSEGTPLPTIVGLLGQWRSLTIAGDLWANLFESRSLVIFHDIYRHLRSTAAAGSMAPADDSSLRLNRHLLFSRSCGNQPAYCRPP</sequence>
<evidence type="ECO:0000313" key="1">
    <source>
        <dbReference type="EMBL" id="KAJ7029332.1"/>
    </source>
</evidence>
<keyword evidence="2" id="KW-1185">Reference proteome</keyword>
<evidence type="ECO:0000313" key="2">
    <source>
        <dbReference type="Proteomes" id="UP001218188"/>
    </source>
</evidence>
<proteinExistence type="predicted"/>
<dbReference type="Proteomes" id="UP001218188">
    <property type="component" value="Unassembled WGS sequence"/>
</dbReference>
<dbReference type="EMBL" id="JARJCM010000102">
    <property type="protein sequence ID" value="KAJ7029332.1"/>
    <property type="molecule type" value="Genomic_DNA"/>
</dbReference>
<organism evidence="1 2">
    <name type="scientific">Mycena alexandri</name>
    <dbReference type="NCBI Taxonomy" id="1745969"/>
    <lineage>
        <taxon>Eukaryota</taxon>
        <taxon>Fungi</taxon>
        <taxon>Dikarya</taxon>
        <taxon>Basidiomycota</taxon>
        <taxon>Agaricomycotina</taxon>
        <taxon>Agaricomycetes</taxon>
        <taxon>Agaricomycetidae</taxon>
        <taxon>Agaricales</taxon>
        <taxon>Marasmiineae</taxon>
        <taxon>Mycenaceae</taxon>
        <taxon>Mycena</taxon>
    </lineage>
</organism>
<accession>A0AAD6WXW9</accession>
<comment type="caution">
    <text evidence="1">The sequence shown here is derived from an EMBL/GenBank/DDBJ whole genome shotgun (WGS) entry which is preliminary data.</text>
</comment>
<protein>
    <submittedName>
        <fullName evidence="1">Uncharacterized protein</fullName>
    </submittedName>
</protein>
<name>A0AAD6WXW9_9AGAR</name>
<dbReference type="AlphaFoldDB" id="A0AAD6WXW9"/>